<dbReference type="PANTHER" id="PTHR30290:SF9">
    <property type="entry name" value="OLIGOPEPTIDE-BINDING PROTEIN APPA"/>
    <property type="match status" value="1"/>
</dbReference>
<dbReference type="Gene3D" id="3.40.190.10">
    <property type="entry name" value="Periplasmic binding protein-like II"/>
    <property type="match status" value="1"/>
</dbReference>
<gene>
    <name evidence="7" type="ORF">R2G56_17260</name>
</gene>
<evidence type="ECO:0000256" key="1">
    <source>
        <dbReference type="ARBA" id="ARBA00004418"/>
    </source>
</evidence>
<accession>A0ABU4AP67</accession>
<dbReference type="SUPFAM" id="SSF53850">
    <property type="entry name" value="Periplasmic binding protein-like II"/>
    <property type="match status" value="1"/>
</dbReference>
<evidence type="ECO:0000256" key="4">
    <source>
        <dbReference type="ARBA" id="ARBA00022729"/>
    </source>
</evidence>
<evidence type="ECO:0000259" key="6">
    <source>
        <dbReference type="Pfam" id="PF00496"/>
    </source>
</evidence>
<comment type="caution">
    <text evidence="7">The sequence shown here is derived from an EMBL/GenBank/DDBJ whole genome shotgun (WGS) entry which is preliminary data.</text>
</comment>
<dbReference type="Gene3D" id="3.10.105.10">
    <property type="entry name" value="Dipeptide-binding Protein, Domain 3"/>
    <property type="match status" value="1"/>
</dbReference>
<comment type="subcellular location">
    <subcellularLocation>
        <location evidence="1">Periplasm</location>
    </subcellularLocation>
</comment>
<feature type="signal peptide" evidence="5">
    <location>
        <begin position="1"/>
        <end position="27"/>
    </location>
</feature>
<dbReference type="Proteomes" id="UP001185659">
    <property type="component" value="Unassembled WGS sequence"/>
</dbReference>
<evidence type="ECO:0000256" key="2">
    <source>
        <dbReference type="ARBA" id="ARBA00005695"/>
    </source>
</evidence>
<proteinExistence type="inferred from homology"/>
<dbReference type="CDD" id="cd08518">
    <property type="entry name" value="PBP2_NikA_DppA_OppA_like_19"/>
    <property type="match status" value="1"/>
</dbReference>
<reference evidence="7 8" key="1">
    <citation type="submission" date="2023-10" db="EMBL/GenBank/DDBJ databases">
        <authorList>
            <person name="Venkata Ramana C."/>
            <person name="Sasikala C."/>
            <person name="Dhurka M."/>
        </authorList>
    </citation>
    <scope>NUCLEOTIDE SEQUENCE [LARGE SCALE GENOMIC DNA]</scope>
    <source>
        <strain evidence="7 8">KCTC 32151</strain>
    </source>
</reference>
<evidence type="ECO:0000313" key="7">
    <source>
        <dbReference type="EMBL" id="MDV6228046.1"/>
    </source>
</evidence>
<evidence type="ECO:0000256" key="3">
    <source>
        <dbReference type="ARBA" id="ARBA00022448"/>
    </source>
</evidence>
<name>A0ABU4AP67_9HYPH</name>
<dbReference type="InterPro" id="IPR000914">
    <property type="entry name" value="SBP_5_dom"/>
</dbReference>
<dbReference type="InterPro" id="IPR039424">
    <property type="entry name" value="SBP_5"/>
</dbReference>
<keyword evidence="4 5" id="KW-0732">Signal</keyword>
<comment type="similarity">
    <text evidence="2">Belongs to the bacterial solute-binding protein 5 family.</text>
</comment>
<dbReference type="RefSeq" id="WP_317562083.1">
    <property type="nucleotide sequence ID" value="NZ_JAWLIP010000008.1"/>
</dbReference>
<organism evidence="7 8">
    <name type="scientific">Nitratireductor aquimarinus</name>
    <dbReference type="NCBI Taxonomy" id="889300"/>
    <lineage>
        <taxon>Bacteria</taxon>
        <taxon>Pseudomonadati</taxon>
        <taxon>Pseudomonadota</taxon>
        <taxon>Alphaproteobacteria</taxon>
        <taxon>Hyphomicrobiales</taxon>
        <taxon>Phyllobacteriaceae</taxon>
        <taxon>Nitratireductor</taxon>
    </lineage>
</organism>
<evidence type="ECO:0000256" key="5">
    <source>
        <dbReference type="SAM" id="SignalP"/>
    </source>
</evidence>
<dbReference type="EMBL" id="JAWLIP010000008">
    <property type="protein sequence ID" value="MDV6228046.1"/>
    <property type="molecule type" value="Genomic_DNA"/>
</dbReference>
<feature type="domain" description="Solute-binding protein family 5" evidence="6">
    <location>
        <begin position="70"/>
        <end position="422"/>
    </location>
</feature>
<protein>
    <submittedName>
        <fullName evidence="7">ABC transporter substrate-binding protein</fullName>
    </submittedName>
</protein>
<dbReference type="PANTHER" id="PTHR30290">
    <property type="entry name" value="PERIPLASMIC BINDING COMPONENT OF ABC TRANSPORTER"/>
    <property type="match status" value="1"/>
</dbReference>
<keyword evidence="8" id="KW-1185">Reference proteome</keyword>
<feature type="chain" id="PRO_5046668185" evidence="5">
    <location>
        <begin position="28"/>
        <end position="524"/>
    </location>
</feature>
<evidence type="ECO:0000313" key="8">
    <source>
        <dbReference type="Proteomes" id="UP001185659"/>
    </source>
</evidence>
<dbReference type="Pfam" id="PF00496">
    <property type="entry name" value="SBP_bac_5"/>
    <property type="match status" value="1"/>
</dbReference>
<keyword evidence="3" id="KW-0813">Transport</keyword>
<sequence length="524" mass="56715">MNRSFAGWAGLLLFSTSSLIAGAPAFAKNDLVLAIGGEPDTGYDPLLGWGRYGHPLFQSTLLRRDADLNTVPDLATEWKLSDDRLVWTVTLRPGVVFSDGTPLTAEDVAFTFNEAASAGGALDLTVMEKAEAVDDLTVRIELKRPWVTFSENFYSLGIVPSDSYGQGYARNPVGSGPYRLVSWTEGEQLIVEANPDYYGPKSPFKRLTFVFTGEDAGLAAARAGQVDMVSVPALMADDMIDGFKRLRVMSVDNRGLTFPMQEPGEVNAQGEAVGNAVTSDPAIRRAINLGVDREQLVEVVLNGFGRPAAGPADGMPWSNADAAVTYAPDEARAMLDAAGWLVGDDGFRAKDGVKAGFKIYYPASDAVRQALTVVVAEQLKALGINAQPTGASWEQIERFAHQEPVMLGWGSHSPLEVYSLYNSDWGGVGFYNPGYFSDAVVDAHLAAAQQAATLEASYPHWQAAEWDGETGFSARGLAGWAWLVNLDHIYFTNECLDIGKTQIEPHGHGWPITSMIDQWAWTCD</sequence>